<gene>
    <name evidence="2" type="ORF">LVIROSA_LOCUS37601</name>
</gene>
<keyword evidence="3" id="KW-1185">Reference proteome</keyword>
<dbReference type="Proteomes" id="UP001157418">
    <property type="component" value="Unassembled WGS sequence"/>
</dbReference>
<evidence type="ECO:0000256" key="1">
    <source>
        <dbReference type="SAM" id="MobiDB-lite"/>
    </source>
</evidence>
<accession>A0AAU9PQ05</accession>
<dbReference type="EMBL" id="CAKMRJ010005745">
    <property type="protein sequence ID" value="CAH1452296.1"/>
    <property type="molecule type" value="Genomic_DNA"/>
</dbReference>
<reference evidence="2 3" key="1">
    <citation type="submission" date="2022-01" db="EMBL/GenBank/DDBJ databases">
        <authorList>
            <person name="Xiong W."/>
            <person name="Schranz E."/>
        </authorList>
    </citation>
    <scope>NUCLEOTIDE SEQUENCE [LARGE SCALE GENOMIC DNA]</scope>
</reference>
<protein>
    <submittedName>
        <fullName evidence="2">Uncharacterized protein</fullName>
    </submittedName>
</protein>
<sequence>MGKCNMNPLYVIRRDTDLSSIYWCNFIVDCLIRTKKVYNPDKESSFFYGPATYLMINEPYAEEECQESNDDKEESDGDEDLSDDDEEEFDVNQVSVVEISEDLRNELVVKLNDGVLKFPERKGGGVEDVNDTALEGQNDKNDSQGKVDGPEGDVNEHAHEEHISKINDLLNEKDDDKNYDVVGKGNFGNEDDEQGNTSGFNEEEVMNLNSIVENVVKRVGQVDGDVNDIYEGLSFRQFMRDPIVENFLNHLDQGNENLVECGTINLVEDDKNKEGILDDTVDKVIGEKKKEDELIAPTLVKVCAEGEVENSKANNDGVGVVECEAFKLIRILEKR</sequence>
<feature type="compositionally biased region" description="Basic and acidic residues" evidence="1">
    <location>
        <begin position="137"/>
        <end position="153"/>
    </location>
</feature>
<feature type="region of interest" description="Disordered" evidence="1">
    <location>
        <begin position="120"/>
        <end position="153"/>
    </location>
</feature>
<evidence type="ECO:0000313" key="3">
    <source>
        <dbReference type="Proteomes" id="UP001157418"/>
    </source>
</evidence>
<proteinExistence type="predicted"/>
<comment type="caution">
    <text evidence="2">The sequence shown here is derived from an EMBL/GenBank/DDBJ whole genome shotgun (WGS) entry which is preliminary data.</text>
</comment>
<organism evidence="2 3">
    <name type="scientific">Lactuca virosa</name>
    <dbReference type="NCBI Taxonomy" id="75947"/>
    <lineage>
        <taxon>Eukaryota</taxon>
        <taxon>Viridiplantae</taxon>
        <taxon>Streptophyta</taxon>
        <taxon>Embryophyta</taxon>
        <taxon>Tracheophyta</taxon>
        <taxon>Spermatophyta</taxon>
        <taxon>Magnoliopsida</taxon>
        <taxon>eudicotyledons</taxon>
        <taxon>Gunneridae</taxon>
        <taxon>Pentapetalae</taxon>
        <taxon>asterids</taxon>
        <taxon>campanulids</taxon>
        <taxon>Asterales</taxon>
        <taxon>Asteraceae</taxon>
        <taxon>Cichorioideae</taxon>
        <taxon>Cichorieae</taxon>
        <taxon>Lactucinae</taxon>
        <taxon>Lactuca</taxon>
    </lineage>
</organism>
<feature type="region of interest" description="Disordered" evidence="1">
    <location>
        <begin position="63"/>
        <end position="90"/>
    </location>
</feature>
<evidence type="ECO:0000313" key="2">
    <source>
        <dbReference type="EMBL" id="CAH1452296.1"/>
    </source>
</evidence>
<name>A0AAU9PQ05_9ASTR</name>
<dbReference type="AlphaFoldDB" id="A0AAU9PQ05"/>